<dbReference type="CDD" id="cd00082">
    <property type="entry name" value="HisKA"/>
    <property type="match status" value="1"/>
</dbReference>
<keyword evidence="19" id="KW-1185">Reference proteome</keyword>
<dbReference type="GO" id="GO:0007234">
    <property type="term" value="P:osmosensory signaling via phosphorelay pathway"/>
    <property type="evidence" value="ECO:0007669"/>
    <property type="project" value="TreeGrafter"/>
</dbReference>
<evidence type="ECO:0000256" key="12">
    <source>
        <dbReference type="ARBA" id="ARBA00022989"/>
    </source>
</evidence>
<dbReference type="AlphaFoldDB" id="A0A4R3L1J2"/>
<dbReference type="InterPro" id="IPR003594">
    <property type="entry name" value="HATPase_dom"/>
</dbReference>
<reference evidence="18 19" key="1">
    <citation type="submission" date="2019-03" db="EMBL/GenBank/DDBJ databases">
        <title>Genomic Encyclopedia of Type Strains, Phase IV (KMG-IV): sequencing the most valuable type-strain genomes for metagenomic binning, comparative biology and taxonomic classification.</title>
        <authorList>
            <person name="Goeker M."/>
        </authorList>
    </citation>
    <scope>NUCLEOTIDE SEQUENCE [LARGE SCALE GENOMIC DNA]</scope>
    <source>
        <strain evidence="18 19">DSM 45707</strain>
    </source>
</reference>
<dbReference type="GO" id="GO:0000156">
    <property type="term" value="F:phosphorelay response regulator activity"/>
    <property type="evidence" value="ECO:0007669"/>
    <property type="project" value="TreeGrafter"/>
</dbReference>
<dbReference type="SMART" id="SM00304">
    <property type="entry name" value="HAMP"/>
    <property type="match status" value="1"/>
</dbReference>
<keyword evidence="9" id="KW-0547">Nucleotide-binding</keyword>
<dbReference type="Gene3D" id="3.30.565.10">
    <property type="entry name" value="Histidine kinase-like ATPase, C-terminal domain"/>
    <property type="match status" value="1"/>
</dbReference>
<gene>
    <name evidence="18" type="ORF">EDD58_10789</name>
</gene>
<keyword evidence="10 18" id="KW-0418">Kinase</keyword>
<dbReference type="SMART" id="SM00388">
    <property type="entry name" value="HisKA"/>
    <property type="match status" value="1"/>
</dbReference>
<dbReference type="InterPro" id="IPR041328">
    <property type="entry name" value="HisK_sensor"/>
</dbReference>
<dbReference type="Gene3D" id="6.10.340.10">
    <property type="match status" value="1"/>
</dbReference>
<comment type="subcellular location">
    <subcellularLocation>
        <location evidence="3">Cell membrane</location>
        <topology evidence="3">Multi-pass membrane protein</topology>
    </subcellularLocation>
    <subcellularLocation>
        <location evidence="2">Membrane raft</location>
        <topology evidence="2">Multi-pass membrane protein</topology>
    </subcellularLocation>
</comment>
<keyword evidence="8 15" id="KW-0812">Transmembrane</keyword>
<evidence type="ECO:0000256" key="10">
    <source>
        <dbReference type="ARBA" id="ARBA00022777"/>
    </source>
</evidence>
<dbReference type="InterPro" id="IPR036097">
    <property type="entry name" value="HisK_dim/P_sf"/>
</dbReference>
<dbReference type="GO" id="GO:0005886">
    <property type="term" value="C:plasma membrane"/>
    <property type="evidence" value="ECO:0007669"/>
    <property type="project" value="UniProtKB-SubCell"/>
</dbReference>
<dbReference type="PANTHER" id="PTHR42878">
    <property type="entry name" value="TWO-COMPONENT HISTIDINE KINASE"/>
    <property type="match status" value="1"/>
</dbReference>
<evidence type="ECO:0000259" key="17">
    <source>
        <dbReference type="PROSITE" id="PS50885"/>
    </source>
</evidence>
<dbReference type="FunFam" id="1.10.287.130:FF:000001">
    <property type="entry name" value="Two-component sensor histidine kinase"/>
    <property type="match status" value="1"/>
</dbReference>
<keyword evidence="11" id="KW-0067">ATP-binding</keyword>
<dbReference type="SUPFAM" id="SSF55785">
    <property type="entry name" value="PYP-like sensor domain (PAS domain)"/>
    <property type="match status" value="1"/>
</dbReference>
<evidence type="ECO:0000256" key="9">
    <source>
        <dbReference type="ARBA" id="ARBA00022741"/>
    </source>
</evidence>
<dbReference type="InterPro" id="IPR036890">
    <property type="entry name" value="HATPase_C_sf"/>
</dbReference>
<keyword evidence="12 15" id="KW-1133">Transmembrane helix</keyword>
<comment type="catalytic activity">
    <reaction evidence="1">
        <text>ATP + protein L-histidine = ADP + protein N-phospho-L-histidine.</text>
        <dbReference type="EC" id="2.7.13.3"/>
    </reaction>
</comment>
<evidence type="ECO:0000256" key="1">
    <source>
        <dbReference type="ARBA" id="ARBA00000085"/>
    </source>
</evidence>
<feature type="domain" description="HAMP" evidence="17">
    <location>
        <begin position="200"/>
        <end position="254"/>
    </location>
</feature>
<protein>
    <recommendedName>
        <fullName evidence="4">histidine kinase</fullName>
        <ecNumber evidence="4">2.7.13.3</ecNumber>
    </recommendedName>
</protein>
<dbReference type="OrthoDB" id="9813151at2"/>
<dbReference type="GO" id="GO:0000155">
    <property type="term" value="F:phosphorelay sensor kinase activity"/>
    <property type="evidence" value="ECO:0007669"/>
    <property type="project" value="InterPro"/>
</dbReference>
<dbReference type="Pfam" id="PF18698">
    <property type="entry name" value="HisK_sensor"/>
    <property type="match status" value="1"/>
</dbReference>
<evidence type="ECO:0000256" key="15">
    <source>
        <dbReference type="SAM" id="Phobius"/>
    </source>
</evidence>
<feature type="transmembrane region" description="Helical" evidence="15">
    <location>
        <begin position="179"/>
        <end position="198"/>
    </location>
</feature>
<dbReference type="GO" id="GO:0005524">
    <property type="term" value="F:ATP binding"/>
    <property type="evidence" value="ECO:0007669"/>
    <property type="project" value="UniProtKB-KW"/>
</dbReference>
<evidence type="ECO:0000313" key="18">
    <source>
        <dbReference type="EMBL" id="TCS93441.1"/>
    </source>
</evidence>
<dbReference type="Gene3D" id="3.30.450.20">
    <property type="entry name" value="PAS domain"/>
    <property type="match status" value="1"/>
</dbReference>
<evidence type="ECO:0000259" key="16">
    <source>
        <dbReference type="PROSITE" id="PS50109"/>
    </source>
</evidence>
<dbReference type="EMBL" id="SMAG01000007">
    <property type="protein sequence ID" value="TCS93441.1"/>
    <property type="molecule type" value="Genomic_DNA"/>
</dbReference>
<comment type="caution">
    <text evidence="18">The sequence shown here is derived from an EMBL/GenBank/DDBJ whole genome shotgun (WGS) entry which is preliminary data.</text>
</comment>
<dbReference type="Proteomes" id="UP000294937">
    <property type="component" value="Unassembled WGS sequence"/>
</dbReference>
<dbReference type="CDD" id="cd00075">
    <property type="entry name" value="HATPase"/>
    <property type="match status" value="1"/>
</dbReference>
<dbReference type="InterPro" id="IPR005467">
    <property type="entry name" value="His_kinase_dom"/>
</dbReference>
<dbReference type="SUPFAM" id="SSF55874">
    <property type="entry name" value="ATPase domain of HSP90 chaperone/DNA topoisomerase II/histidine kinase"/>
    <property type="match status" value="1"/>
</dbReference>
<evidence type="ECO:0000256" key="14">
    <source>
        <dbReference type="ARBA" id="ARBA00023136"/>
    </source>
</evidence>
<dbReference type="Pfam" id="PF02518">
    <property type="entry name" value="HATPase_c"/>
    <property type="match status" value="1"/>
</dbReference>
<dbReference type="CDD" id="cd06225">
    <property type="entry name" value="HAMP"/>
    <property type="match status" value="1"/>
</dbReference>
<dbReference type="InterPro" id="IPR035965">
    <property type="entry name" value="PAS-like_dom_sf"/>
</dbReference>
<dbReference type="Gene3D" id="1.10.287.130">
    <property type="match status" value="1"/>
</dbReference>
<dbReference type="Pfam" id="PF00512">
    <property type="entry name" value="HisKA"/>
    <property type="match status" value="1"/>
</dbReference>
<dbReference type="RefSeq" id="WP_131925763.1">
    <property type="nucleotide sequence ID" value="NZ_SMAG01000007.1"/>
</dbReference>
<evidence type="ECO:0000313" key="19">
    <source>
        <dbReference type="Proteomes" id="UP000294937"/>
    </source>
</evidence>
<keyword evidence="5" id="KW-1003">Cell membrane</keyword>
<name>A0A4R3L1J2_9BACL</name>
<dbReference type="PROSITE" id="PS50109">
    <property type="entry name" value="HIS_KIN"/>
    <property type="match status" value="1"/>
</dbReference>
<evidence type="ECO:0000256" key="2">
    <source>
        <dbReference type="ARBA" id="ARBA00004314"/>
    </source>
</evidence>
<evidence type="ECO:0000256" key="13">
    <source>
        <dbReference type="ARBA" id="ARBA00023012"/>
    </source>
</evidence>
<dbReference type="SUPFAM" id="SSF47384">
    <property type="entry name" value="Homodimeric domain of signal transducing histidine kinase"/>
    <property type="match status" value="1"/>
</dbReference>
<keyword evidence="7" id="KW-0808">Transferase</keyword>
<evidence type="ECO:0000256" key="11">
    <source>
        <dbReference type="ARBA" id="ARBA00022840"/>
    </source>
</evidence>
<dbReference type="FunFam" id="3.30.565.10:FF:000023">
    <property type="entry name" value="PAS domain-containing sensor histidine kinase"/>
    <property type="match status" value="1"/>
</dbReference>
<sequence length="593" mass="67363">MILRSVVGKLWLTIIILVSLVLVFLTLFLSEQVDKTYVQDQQKMLKNLASHIQVQAKTAGTAHGKYLKDVVTISELFRTYMVVLGPDGRESDHDVSKSSPQVDWTEVLSKNDLEQVFQGKQVAKQGRVHLNNQQDQWFPQFKNDILLVAIPYEQNNKVEAAIVLYQTHDQLSEIQMKRWIFYSALIGIALTTVFAFFLSTRITQPLIQMKRAAEKMSRGEFSTRVPVRTHERDEIGDLAMTFNRMAGQLEDSIHQLSQEKDQLSSILRSMTDGVLTLNKFGKVILTNPPADKFLSAWDMTEQGKIPPPLQEFFQRVIQEDREFMGDITGQGKTWALVMTPLYARDQLRGAVAVLRDVSEDRRLDKMRKDFVANVSHELRTPLSMLQGYSEALLDDIADTPEERREIASVINEESQRMGRLVRELLDLARMEAGHIQVEPSAVSIPEILQRMARKFQTLAREENVQISAEFEEDFPIVKWDEDKIEQVLTNLIDNAIRHTPEGGSVCVRAYQKSNKVYLEVEDTGSGIPEEDLPFVFERFYKADKARTRGQSGGTGLGLSIVNHLVHAHGGEAKVRSQLGKGTVFIIQLPLRVD</sequence>
<keyword evidence="6" id="KW-0597">Phosphoprotein</keyword>
<organism evidence="18 19">
    <name type="scientific">Hazenella coriacea</name>
    <dbReference type="NCBI Taxonomy" id="1179467"/>
    <lineage>
        <taxon>Bacteria</taxon>
        <taxon>Bacillati</taxon>
        <taxon>Bacillota</taxon>
        <taxon>Bacilli</taxon>
        <taxon>Bacillales</taxon>
        <taxon>Thermoactinomycetaceae</taxon>
        <taxon>Hazenella</taxon>
    </lineage>
</organism>
<dbReference type="InterPro" id="IPR050351">
    <property type="entry name" value="BphY/WalK/GraS-like"/>
</dbReference>
<dbReference type="GO" id="GO:0030295">
    <property type="term" value="F:protein kinase activator activity"/>
    <property type="evidence" value="ECO:0007669"/>
    <property type="project" value="TreeGrafter"/>
</dbReference>
<keyword evidence="14 15" id="KW-0472">Membrane</keyword>
<dbReference type="GO" id="GO:0045121">
    <property type="term" value="C:membrane raft"/>
    <property type="evidence" value="ECO:0007669"/>
    <property type="project" value="UniProtKB-SubCell"/>
</dbReference>
<evidence type="ECO:0000256" key="8">
    <source>
        <dbReference type="ARBA" id="ARBA00022692"/>
    </source>
</evidence>
<evidence type="ECO:0000256" key="4">
    <source>
        <dbReference type="ARBA" id="ARBA00012438"/>
    </source>
</evidence>
<evidence type="ECO:0000256" key="6">
    <source>
        <dbReference type="ARBA" id="ARBA00022553"/>
    </source>
</evidence>
<feature type="transmembrane region" description="Helical" evidence="15">
    <location>
        <begin position="6"/>
        <end position="29"/>
    </location>
</feature>
<feature type="domain" description="Histidine kinase" evidence="16">
    <location>
        <begin position="373"/>
        <end position="592"/>
    </location>
</feature>
<dbReference type="InterPro" id="IPR003661">
    <property type="entry name" value="HisK_dim/P_dom"/>
</dbReference>
<evidence type="ECO:0000256" key="3">
    <source>
        <dbReference type="ARBA" id="ARBA00004651"/>
    </source>
</evidence>
<dbReference type="PANTHER" id="PTHR42878:SF3">
    <property type="entry name" value="HISTIDINE PROTEIN KINASE SAES"/>
    <property type="match status" value="1"/>
</dbReference>
<dbReference type="InterPro" id="IPR003660">
    <property type="entry name" value="HAMP_dom"/>
</dbReference>
<dbReference type="SUPFAM" id="SSF158472">
    <property type="entry name" value="HAMP domain-like"/>
    <property type="match status" value="1"/>
</dbReference>
<keyword evidence="13" id="KW-0902">Two-component regulatory system</keyword>
<proteinExistence type="predicted"/>
<evidence type="ECO:0000256" key="5">
    <source>
        <dbReference type="ARBA" id="ARBA00022475"/>
    </source>
</evidence>
<dbReference type="PROSITE" id="PS50885">
    <property type="entry name" value="HAMP"/>
    <property type="match status" value="1"/>
</dbReference>
<dbReference type="Pfam" id="PF00672">
    <property type="entry name" value="HAMP"/>
    <property type="match status" value="1"/>
</dbReference>
<dbReference type="EC" id="2.7.13.3" evidence="4"/>
<dbReference type="SMART" id="SM00387">
    <property type="entry name" value="HATPase_c"/>
    <property type="match status" value="1"/>
</dbReference>
<dbReference type="PRINTS" id="PR00344">
    <property type="entry name" value="BCTRLSENSOR"/>
</dbReference>
<accession>A0A4R3L1J2</accession>
<dbReference type="InterPro" id="IPR004358">
    <property type="entry name" value="Sig_transdc_His_kin-like_C"/>
</dbReference>
<evidence type="ECO:0000256" key="7">
    <source>
        <dbReference type="ARBA" id="ARBA00022679"/>
    </source>
</evidence>